<dbReference type="InterPro" id="IPR036890">
    <property type="entry name" value="HATPase_C_sf"/>
</dbReference>
<evidence type="ECO:0000313" key="12">
    <source>
        <dbReference type="Proteomes" id="UP000196027"/>
    </source>
</evidence>
<keyword evidence="8" id="KW-0472">Membrane</keyword>
<dbReference type="InterPro" id="IPR003594">
    <property type="entry name" value="HATPase_dom"/>
</dbReference>
<accession>A0A1Y0IA05</accession>
<dbReference type="InterPro" id="IPR004358">
    <property type="entry name" value="Sig_transdc_His_kin-like_C"/>
</dbReference>
<dbReference type="Gene3D" id="1.10.287.130">
    <property type="match status" value="1"/>
</dbReference>
<dbReference type="Proteomes" id="UP000196027">
    <property type="component" value="Chromosome"/>
</dbReference>
<keyword evidence="7" id="KW-0175">Coiled coil</keyword>
<evidence type="ECO:0000256" key="7">
    <source>
        <dbReference type="SAM" id="Coils"/>
    </source>
</evidence>
<dbReference type="AlphaFoldDB" id="A0A1Y0IA05"/>
<evidence type="ECO:0000259" key="10">
    <source>
        <dbReference type="PROSITE" id="PS50885"/>
    </source>
</evidence>
<protein>
    <recommendedName>
        <fullName evidence="3">histidine kinase</fullName>
        <ecNumber evidence="3">2.7.13.3</ecNumber>
    </recommendedName>
</protein>
<dbReference type="GO" id="GO:0000155">
    <property type="term" value="F:phosphorelay sensor kinase activity"/>
    <property type="evidence" value="ECO:0007669"/>
    <property type="project" value="InterPro"/>
</dbReference>
<keyword evidence="8" id="KW-0812">Transmembrane</keyword>
<comment type="catalytic activity">
    <reaction evidence="1">
        <text>ATP + protein L-histidine = ADP + protein N-phospho-L-histidine.</text>
        <dbReference type="EC" id="2.7.13.3"/>
    </reaction>
</comment>
<dbReference type="SUPFAM" id="SSF55874">
    <property type="entry name" value="ATPase domain of HSP90 chaperone/DNA topoisomerase II/histidine kinase"/>
    <property type="match status" value="1"/>
</dbReference>
<keyword evidence="12" id="KW-1185">Reference proteome</keyword>
<name>A0A1Y0IA05_9GAMM</name>
<evidence type="ECO:0000256" key="1">
    <source>
        <dbReference type="ARBA" id="ARBA00000085"/>
    </source>
</evidence>
<feature type="coiled-coil region" evidence="7">
    <location>
        <begin position="229"/>
        <end position="312"/>
    </location>
</feature>
<comment type="subcellular location">
    <subcellularLocation>
        <location evidence="2">Membrane</location>
    </subcellularLocation>
</comment>
<feature type="transmembrane region" description="Helical" evidence="8">
    <location>
        <begin position="20"/>
        <end position="41"/>
    </location>
</feature>
<evidence type="ECO:0000256" key="3">
    <source>
        <dbReference type="ARBA" id="ARBA00012438"/>
    </source>
</evidence>
<dbReference type="OrthoDB" id="1931120at2"/>
<feature type="domain" description="HAMP" evidence="10">
    <location>
        <begin position="182"/>
        <end position="237"/>
    </location>
</feature>
<keyword evidence="6 11" id="KW-0418">Kinase</keyword>
<dbReference type="EC" id="2.7.13.3" evidence="3"/>
<dbReference type="EMBL" id="CP021425">
    <property type="protein sequence ID" value="ARU56254.1"/>
    <property type="molecule type" value="Genomic_DNA"/>
</dbReference>
<dbReference type="PROSITE" id="PS50885">
    <property type="entry name" value="HAMP"/>
    <property type="match status" value="1"/>
</dbReference>
<dbReference type="SMART" id="SM00387">
    <property type="entry name" value="HATPase_c"/>
    <property type="match status" value="1"/>
</dbReference>
<dbReference type="CDD" id="cd00082">
    <property type="entry name" value="HisKA"/>
    <property type="match status" value="1"/>
</dbReference>
<dbReference type="InterPro" id="IPR003661">
    <property type="entry name" value="HisK_dim/P_dom"/>
</dbReference>
<proteinExistence type="predicted"/>
<dbReference type="Gene3D" id="6.10.340.10">
    <property type="match status" value="1"/>
</dbReference>
<keyword evidence="4" id="KW-0597">Phosphoprotein</keyword>
<dbReference type="RefSeq" id="WP_087461267.1">
    <property type="nucleotide sequence ID" value="NZ_CP021425.1"/>
</dbReference>
<dbReference type="InterPro" id="IPR033414">
    <property type="entry name" value="Sensor_dom"/>
</dbReference>
<dbReference type="PROSITE" id="PS50109">
    <property type="entry name" value="HIS_KIN"/>
    <property type="match status" value="1"/>
</dbReference>
<dbReference type="InterPro" id="IPR003660">
    <property type="entry name" value="HAMP_dom"/>
</dbReference>
<feature type="domain" description="Histidine kinase" evidence="9">
    <location>
        <begin position="321"/>
        <end position="552"/>
    </location>
</feature>
<evidence type="ECO:0000256" key="2">
    <source>
        <dbReference type="ARBA" id="ARBA00004370"/>
    </source>
</evidence>
<gene>
    <name evidence="11" type="ORF">OLMES_2184</name>
</gene>
<sequence length="562" mass="62827">MNVSKDFSVNIRNSLSSRLLKIVLSIYIAVTLVVTVMHVLIEYDSVKKNVHGELVTVQRTFADSLSQALWQLDREQLNVTVDGITELPAIIGASIYGLDGVVIASAGQIEDTENPKNKSVFWHEFPLQYRFGNDIQEIGLARLYSSNQIVIDRIKLGIVILTVNAIIKTVVLFFLIVIVFDRILTRPLGKLAKDADGIDPDNIQAERIRVSKNEGDEINLLENSLNAMMDKVSLSIKELDNLNKNLEDKVKKRTASLNDVIVQLDKEQRALVEEVSARMEKEKALEESRKQVQESLDNLRQAQEQLIESEKMASLGNLVAGVAHEINTPVGLSLTGITHFQFLVERLSKRYKDGELEEEQFEKFLNDSQELARSIVISLNRAADLVRSFKQVAVDQSHDTIRTFQANSYIHEVLLSHQNILKQTKIKVEVLCDEALAVTSFPGIWSQVITNFLSNALIHGYDKGAEGKIEISFKAVGDQWEFRFSDNGKGMSEETSKKVFEPFFTTNRENGGSGLGMNIVYNLVTQKLHGRIDLKSSLGVGTEYTILVPKDIGNPGQNSQAG</sequence>
<dbReference type="KEGG" id="ome:OLMES_2184"/>
<keyword evidence="5" id="KW-0808">Transferase</keyword>
<dbReference type="InterPro" id="IPR005467">
    <property type="entry name" value="His_kinase_dom"/>
</dbReference>
<evidence type="ECO:0000256" key="5">
    <source>
        <dbReference type="ARBA" id="ARBA00022679"/>
    </source>
</evidence>
<organism evidence="11 12">
    <name type="scientific">Oleiphilus messinensis</name>
    <dbReference type="NCBI Taxonomy" id="141451"/>
    <lineage>
        <taxon>Bacteria</taxon>
        <taxon>Pseudomonadati</taxon>
        <taxon>Pseudomonadota</taxon>
        <taxon>Gammaproteobacteria</taxon>
        <taxon>Oceanospirillales</taxon>
        <taxon>Oleiphilaceae</taxon>
        <taxon>Oleiphilus</taxon>
    </lineage>
</organism>
<dbReference type="PRINTS" id="PR00344">
    <property type="entry name" value="BCTRLSENSOR"/>
</dbReference>
<evidence type="ECO:0000256" key="6">
    <source>
        <dbReference type="ARBA" id="ARBA00022777"/>
    </source>
</evidence>
<evidence type="ECO:0000313" key="11">
    <source>
        <dbReference type="EMBL" id="ARU56254.1"/>
    </source>
</evidence>
<dbReference type="Gene3D" id="3.30.565.10">
    <property type="entry name" value="Histidine kinase-like ATPase, C-terminal domain"/>
    <property type="match status" value="1"/>
</dbReference>
<reference evidence="11 12" key="1">
    <citation type="submission" date="2017-05" db="EMBL/GenBank/DDBJ databases">
        <title>Genomic insights into alkan degradation activity of Oleiphilus messinensis.</title>
        <authorList>
            <person name="Kozyavkin S.A."/>
            <person name="Slesarev A.I."/>
            <person name="Golyshin P.N."/>
            <person name="Korzhenkov A."/>
            <person name="Golyshina O.N."/>
            <person name="Toshchakov S.V."/>
        </authorList>
    </citation>
    <scope>NUCLEOTIDE SEQUENCE [LARGE SCALE GENOMIC DNA]</scope>
    <source>
        <strain evidence="11 12">ME102</strain>
    </source>
</reference>
<evidence type="ECO:0000256" key="4">
    <source>
        <dbReference type="ARBA" id="ARBA00022553"/>
    </source>
</evidence>
<dbReference type="Pfam" id="PF02518">
    <property type="entry name" value="HATPase_c"/>
    <property type="match status" value="1"/>
</dbReference>
<keyword evidence="8" id="KW-1133">Transmembrane helix</keyword>
<dbReference type="GO" id="GO:0016020">
    <property type="term" value="C:membrane"/>
    <property type="evidence" value="ECO:0007669"/>
    <property type="project" value="UniProtKB-SubCell"/>
</dbReference>
<feature type="transmembrane region" description="Helical" evidence="8">
    <location>
        <begin position="156"/>
        <end position="180"/>
    </location>
</feature>
<evidence type="ECO:0000259" key="9">
    <source>
        <dbReference type="PROSITE" id="PS50109"/>
    </source>
</evidence>
<evidence type="ECO:0000256" key="8">
    <source>
        <dbReference type="SAM" id="Phobius"/>
    </source>
</evidence>
<dbReference type="Pfam" id="PF17149">
    <property type="entry name" value="CHASE5"/>
    <property type="match status" value="1"/>
</dbReference>
<dbReference type="PANTHER" id="PTHR43065">
    <property type="entry name" value="SENSOR HISTIDINE KINASE"/>
    <property type="match status" value="1"/>
</dbReference>